<dbReference type="InterPro" id="IPR052733">
    <property type="entry name" value="Chloroplast_QOR"/>
</dbReference>
<dbReference type="SMART" id="SM00829">
    <property type="entry name" value="PKS_ER"/>
    <property type="match status" value="1"/>
</dbReference>
<dbReference type="GO" id="GO:0016491">
    <property type="term" value="F:oxidoreductase activity"/>
    <property type="evidence" value="ECO:0007669"/>
    <property type="project" value="InterPro"/>
</dbReference>
<feature type="domain" description="Enoyl reductase (ER)" evidence="1">
    <location>
        <begin position="10"/>
        <end position="320"/>
    </location>
</feature>
<dbReference type="InterPro" id="IPR013154">
    <property type="entry name" value="ADH-like_N"/>
</dbReference>
<evidence type="ECO:0000313" key="3">
    <source>
        <dbReference type="Proteomes" id="UP000199488"/>
    </source>
</evidence>
<name>A0A1H2RI91_9BACI</name>
<dbReference type="Pfam" id="PF08240">
    <property type="entry name" value="ADH_N"/>
    <property type="match status" value="1"/>
</dbReference>
<dbReference type="InterPro" id="IPR036291">
    <property type="entry name" value="NAD(P)-bd_dom_sf"/>
</dbReference>
<dbReference type="PANTHER" id="PTHR44013:SF1">
    <property type="entry name" value="ZINC-TYPE ALCOHOL DEHYDROGENASE-LIKE PROTEIN C16A3.02C"/>
    <property type="match status" value="1"/>
</dbReference>
<dbReference type="OrthoDB" id="9792162at2"/>
<proteinExistence type="predicted"/>
<dbReference type="Gene3D" id="3.90.180.10">
    <property type="entry name" value="Medium-chain alcohol dehydrogenases, catalytic domain"/>
    <property type="match status" value="1"/>
</dbReference>
<evidence type="ECO:0000313" key="2">
    <source>
        <dbReference type="EMBL" id="SDW19035.1"/>
    </source>
</evidence>
<dbReference type="CDD" id="cd08267">
    <property type="entry name" value="MDR1"/>
    <property type="match status" value="1"/>
</dbReference>
<dbReference type="Pfam" id="PF13602">
    <property type="entry name" value="ADH_zinc_N_2"/>
    <property type="match status" value="1"/>
</dbReference>
<dbReference type="Proteomes" id="UP000199488">
    <property type="component" value="Unassembled WGS sequence"/>
</dbReference>
<dbReference type="SUPFAM" id="SSF51735">
    <property type="entry name" value="NAD(P)-binding Rossmann-fold domains"/>
    <property type="match status" value="1"/>
</dbReference>
<organism evidence="2 3">
    <name type="scientific">Marinococcus luteus</name>
    <dbReference type="NCBI Taxonomy" id="1122204"/>
    <lineage>
        <taxon>Bacteria</taxon>
        <taxon>Bacillati</taxon>
        <taxon>Bacillota</taxon>
        <taxon>Bacilli</taxon>
        <taxon>Bacillales</taxon>
        <taxon>Bacillaceae</taxon>
        <taxon>Marinococcus</taxon>
    </lineage>
</organism>
<sequence length="331" mass="36727">MKAIVAKKYGSAEVLQLKEVEKPIPKNDEVLIKVYATTVTAGDCELRQFKMPALFWLPLRIYFGIIKPRINILGQELSGEIESVGKEVTEFKKGDLVFGSTQIRFGAYAEYVCLPSKYAIVIKPDNMSFEEAAVLPTGGLNALHFIRKANIQQGQKVLIVGAAGSIGTLAVQMAKSAGAEVTCIDSTEKLDMLRSIGAAHVIDYTQEDFTKSSKNYDVIIDVVGKSPYARTVKSLNQNGRYILGSPSLPGMIRGLWTSMTSDKKILFELAGYKKEDLFHLKELFQAGKIKPVIDRRYPLKQMSEAHRYVDQQHKKGNIVITISEQPTGQGY</sequence>
<accession>A0A1H2RI91</accession>
<gene>
    <name evidence="2" type="ORF">SAMN05421781_0780</name>
</gene>
<dbReference type="AlphaFoldDB" id="A0A1H2RI91"/>
<protein>
    <submittedName>
        <fullName evidence="2">2-desacetyl-2-hydroxyethyl bacteriochlorophyllide A dehydrogenase</fullName>
    </submittedName>
</protein>
<dbReference type="EMBL" id="FNNC01000001">
    <property type="protein sequence ID" value="SDW19035.1"/>
    <property type="molecule type" value="Genomic_DNA"/>
</dbReference>
<keyword evidence="3" id="KW-1185">Reference proteome</keyword>
<dbReference type="STRING" id="1122204.SAMN05421781_0780"/>
<dbReference type="PANTHER" id="PTHR44013">
    <property type="entry name" value="ZINC-TYPE ALCOHOL DEHYDROGENASE-LIKE PROTEIN C16A3.02C"/>
    <property type="match status" value="1"/>
</dbReference>
<dbReference type="SUPFAM" id="SSF50129">
    <property type="entry name" value="GroES-like"/>
    <property type="match status" value="1"/>
</dbReference>
<dbReference type="RefSeq" id="WP_091611403.1">
    <property type="nucleotide sequence ID" value="NZ_FNNC01000001.1"/>
</dbReference>
<evidence type="ECO:0000259" key="1">
    <source>
        <dbReference type="SMART" id="SM00829"/>
    </source>
</evidence>
<reference evidence="2 3" key="1">
    <citation type="submission" date="2016-10" db="EMBL/GenBank/DDBJ databases">
        <authorList>
            <person name="de Groot N.N."/>
        </authorList>
    </citation>
    <scope>NUCLEOTIDE SEQUENCE [LARGE SCALE GENOMIC DNA]</scope>
    <source>
        <strain evidence="2 3">DSM 23126</strain>
    </source>
</reference>
<dbReference type="Gene3D" id="3.40.50.720">
    <property type="entry name" value="NAD(P)-binding Rossmann-like Domain"/>
    <property type="match status" value="1"/>
</dbReference>
<dbReference type="InterPro" id="IPR020843">
    <property type="entry name" value="ER"/>
</dbReference>
<dbReference type="InterPro" id="IPR011032">
    <property type="entry name" value="GroES-like_sf"/>
</dbReference>